<reference evidence="1 2" key="1">
    <citation type="submission" date="2020-04" db="EMBL/GenBank/DDBJ databases">
        <authorList>
            <person name="Hogendoorn C."/>
        </authorList>
    </citation>
    <scope>NUCLEOTIDE SEQUENCE [LARGE SCALE GENOMIC DNA]</scope>
    <source>
        <strain evidence="1">COOX1</strain>
    </source>
</reference>
<name>A0A6F9EGD1_9BACL</name>
<protein>
    <recommendedName>
        <fullName evidence="3">Toxin HicA</fullName>
    </recommendedName>
</protein>
<dbReference type="RefSeq" id="WP_197945641.1">
    <property type="nucleotide sequence ID" value="NZ_CP047971.1"/>
</dbReference>
<accession>A0A6F9EGD1</accession>
<organism evidence="1 2">
    <name type="scientific">Kyrpidia spormannii</name>
    <dbReference type="NCBI Taxonomy" id="2055160"/>
    <lineage>
        <taxon>Bacteria</taxon>
        <taxon>Bacillati</taxon>
        <taxon>Bacillota</taxon>
        <taxon>Bacilli</taxon>
        <taxon>Bacillales</taxon>
        <taxon>Alicyclobacillaceae</taxon>
        <taxon>Kyrpidia</taxon>
    </lineage>
</organism>
<dbReference type="Pfam" id="PF07927">
    <property type="entry name" value="HicA_toxin"/>
    <property type="match status" value="1"/>
</dbReference>
<proteinExistence type="predicted"/>
<dbReference type="GO" id="GO:0003729">
    <property type="term" value="F:mRNA binding"/>
    <property type="evidence" value="ECO:0007669"/>
    <property type="project" value="InterPro"/>
</dbReference>
<dbReference type="AlphaFoldDB" id="A0A6F9EGD1"/>
<evidence type="ECO:0000313" key="1">
    <source>
        <dbReference type="EMBL" id="CAB3395911.1"/>
    </source>
</evidence>
<gene>
    <name evidence="1" type="ORF">COOX1_3157</name>
</gene>
<dbReference type="InterPro" id="IPR012933">
    <property type="entry name" value="HicA_mRNA_interferase"/>
</dbReference>
<sequence length="92" mass="10681">MLTQLGKLYKRIVQNPKDVRFEDLDRLLRQHGFQRRQPSSGSSHVTYYHDRLPDILTIPYAKPVKAVYVKRALELIDLLSGGKAEEKSDERS</sequence>
<evidence type="ECO:0000313" key="2">
    <source>
        <dbReference type="Proteomes" id="UP000502196"/>
    </source>
</evidence>
<dbReference type="EMBL" id="LR792683">
    <property type="protein sequence ID" value="CAB3395911.1"/>
    <property type="molecule type" value="Genomic_DNA"/>
</dbReference>
<dbReference type="Proteomes" id="UP000502196">
    <property type="component" value="Chromosome"/>
</dbReference>
<dbReference type="SUPFAM" id="SSF54786">
    <property type="entry name" value="YcfA/nrd intein domain"/>
    <property type="match status" value="1"/>
</dbReference>
<evidence type="ECO:0008006" key="3">
    <source>
        <dbReference type="Google" id="ProtNLM"/>
    </source>
</evidence>